<feature type="transmembrane region" description="Helical" evidence="12">
    <location>
        <begin position="274"/>
        <end position="301"/>
    </location>
</feature>
<gene>
    <name evidence="13" type="ORF">LCGC14_1698290</name>
</gene>
<evidence type="ECO:0000256" key="6">
    <source>
        <dbReference type="ARBA" id="ARBA00022847"/>
    </source>
</evidence>
<feature type="transmembrane region" description="Helical" evidence="12">
    <location>
        <begin position="232"/>
        <end position="253"/>
    </location>
</feature>
<feature type="transmembrane region" description="Helical" evidence="12">
    <location>
        <begin position="391"/>
        <end position="410"/>
    </location>
</feature>
<evidence type="ECO:0000256" key="7">
    <source>
        <dbReference type="ARBA" id="ARBA00022989"/>
    </source>
</evidence>
<dbReference type="PROSITE" id="PS50283">
    <property type="entry name" value="NA_SOLUT_SYMP_3"/>
    <property type="match status" value="1"/>
</dbReference>
<dbReference type="InterPro" id="IPR038377">
    <property type="entry name" value="Na/Glc_symporter_sf"/>
</dbReference>
<evidence type="ECO:0000256" key="9">
    <source>
        <dbReference type="ARBA" id="ARBA00023065"/>
    </source>
</evidence>
<evidence type="ECO:0000256" key="2">
    <source>
        <dbReference type="ARBA" id="ARBA00006434"/>
    </source>
</evidence>
<evidence type="ECO:0000256" key="5">
    <source>
        <dbReference type="ARBA" id="ARBA00022692"/>
    </source>
</evidence>
<keyword evidence="3" id="KW-0813">Transport</keyword>
<feature type="transmembrane region" description="Helical" evidence="12">
    <location>
        <begin position="422"/>
        <end position="441"/>
    </location>
</feature>
<dbReference type="Gene3D" id="1.20.1730.10">
    <property type="entry name" value="Sodium/glucose cotransporter"/>
    <property type="match status" value="1"/>
</dbReference>
<feature type="transmembrane region" description="Helical" evidence="12">
    <location>
        <begin position="74"/>
        <end position="98"/>
    </location>
</feature>
<sequence>MKLWLLVFGLIYLGFLVWYSHRSWRRLKGQEDPKDFLFDRATIGPVLGFIGISATLFSTFTLQGMPAFFRNHGIAAWVFLGVTDVCLAAILLSAGLALRKIAKQAREGGVNNITDLLCAKQSPPWVRWTYVIVVTLFLIPYVTIQIKGASVLFQAAQPLGETHLAWSIIIVTVMLAYSCFGGIRAIFVTDGVQGAILLGVSWLLAVLILRNAGGMESLVANVFQVEPALLSAPGPAGLLGVQFLLISFISICAMPYVQPQLATRVLVVKDDRTFVMVAIGLSVFALFVILPTMVIGLRGVGMASDMPGGFLSAILSSDGGPVVHALFVIGVLAAAMSTSDSQLLAVGTEWGSVLRKKPIGEDSGSPLVVKIVAILVGAVALAFAQTGFRSLVLFSINSFIGTSYLLPAIIGASTRDGRGRTFLGGVSLGCVLAFVLVIFGVLPKELCGIRSELWLFGLAASCVAWVLAFPRRGVSNALVAEAR</sequence>
<dbReference type="EMBL" id="LAZR01014960">
    <property type="protein sequence ID" value="KKM15214.1"/>
    <property type="molecule type" value="Genomic_DNA"/>
</dbReference>
<feature type="transmembrane region" description="Helical" evidence="12">
    <location>
        <begin position="194"/>
        <end position="212"/>
    </location>
</feature>
<feature type="transmembrane region" description="Helical" evidence="12">
    <location>
        <begin position="42"/>
        <end position="62"/>
    </location>
</feature>
<accession>A0A0F9I6D3</accession>
<comment type="similarity">
    <text evidence="2">Belongs to the sodium:solute symporter (SSF) (TC 2.A.21) family.</text>
</comment>
<organism evidence="13">
    <name type="scientific">marine sediment metagenome</name>
    <dbReference type="NCBI Taxonomy" id="412755"/>
    <lineage>
        <taxon>unclassified sequences</taxon>
        <taxon>metagenomes</taxon>
        <taxon>ecological metagenomes</taxon>
    </lineage>
</organism>
<evidence type="ECO:0000313" key="13">
    <source>
        <dbReference type="EMBL" id="KKM15214.1"/>
    </source>
</evidence>
<proteinExistence type="inferred from homology"/>
<evidence type="ECO:0000256" key="8">
    <source>
        <dbReference type="ARBA" id="ARBA00023053"/>
    </source>
</evidence>
<evidence type="ECO:0000256" key="1">
    <source>
        <dbReference type="ARBA" id="ARBA00004651"/>
    </source>
</evidence>
<comment type="subcellular location">
    <subcellularLocation>
        <location evidence="1">Cell membrane</location>
        <topology evidence="1">Multi-pass membrane protein</topology>
    </subcellularLocation>
</comment>
<feature type="transmembrane region" description="Helical" evidence="12">
    <location>
        <begin position="164"/>
        <end position="187"/>
    </location>
</feature>
<keyword evidence="10 12" id="KW-0472">Membrane</keyword>
<comment type="caution">
    <text evidence="13">The sequence shown here is derived from an EMBL/GenBank/DDBJ whole genome shotgun (WGS) entry which is preliminary data.</text>
</comment>
<keyword evidence="11" id="KW-0739">Sodium transport</keyword>
<feature type="transmembrane region" description="Helical" evidence="12">
    <location>
        <begin position="367"/>
        <end position="385"/>
    </location>
</feature>
<keyword evidence="4" id="KW-1003">Cell membrane</keyword>
<dbReference type="PANTHER" id="PTHR48086">
    <property type="entry name" value="SODIUM/PROLINE SYMPORTER-RELATED"/>
    <property type="match status" value="1"/>
</dbReference>
<dbReference type="AlphaFoldDB" id="A0A0F9I6D3"/>
<evidence type="ECO:0000256" key="4">
    <source>
        <dbReference type="ARBA" id="ARBA00022475"/>
    </source>
</evidence>
<keyword evidence="9" id="KW-0406">Ion transport</keyword>
<dbReference type="GO" id="GO:0006814">
    <property type="term" value="P:sodium ion transport"/>
    <property type="evidence" value="ECO:0007669"/>
    <property type="project" value="UniProtKB-KW"/>
</dbReference>
<feature type="transmembrane region" description="Helical" evidence="12">
    <location>
        <begin position="453"/>
        <end position="469"/>
    </location>
</feature>
<dbReference type="GO" id="GO:0015293">
    <property type="term" value="F:symporter activity"/>
    <property type="evidence" value="ECO:0007669"/>
    <property type="project" value="UniProtKB-KW"/>
</dbReference>
<dbReference type="PANTHER" id="PTHR48086:SF3">
    <property type="entry name" value="SODIUM_PROLINE SYMPORTER"/>
    <property type="match status" value="1"/>
</dbReference>
<feature type="transmembrane region" description="Helical" evidence="12">
    <location>
        <begin position="125"/>
        <end position="144"/>
    </location>
</feature>
<dbReference type="Pfam" id="PF00474">
    <property type="entry name" value="SSF"/>
    <property type="match status" value="1"/>
</dbReference>
<feature type="transmembrane region" description="Helical" evidence="12">
    <location>
        <begin position="321"/>
        <end position="346"/>
    </location>
</feature>
<feature type="transmembrane region" description="Helical" evidence="12">
    <location>
        <begin position="6"/>
        <end position="21"/>
    </location>
</feature>
<name>A0A0F9I6D3_9ZZZZ</name>
<reference evidence="13" key="1">
    <citation type="journal article" date="2015" name="Nature">
        <title>Complex archaea that bridge the gap between prokaryotes and eukaryotes.</title>
        <authorList>
            <person name="Spang A."/>
            <person name="Saw J.H."/>
            <person name="Jorgensen S.L."/>
            <person name="Zaremba-Niedzwiedzka K."/>
            <person name="Martijn J."/>
            <person name="Lind A.E."/>
            <person name="van Eijk R."/>
            <person name="Schleper C."/>
            <person name="Guy L."/>
            <person name="Ettema T.J."/>
        </authorList>
    </citation>
    <scope>NUCLEOTIDE SEQUENCE</scope>
</reference>
<keyword evidence="8" id="KW-0915">Sodium</keyword>
<dbReference type="InterPro" id="IPR001734">
    <property type="entry name" value="Na/solute_symporter"/>
</dbReference>
<dbReference type="GO" id="GO:0005886">
    <property type="term" value="C:plasma membrane"/>
    <property type="evidence" value="ECO:0007669"/>
    <property type="project" value="UniProtKB-SubCell"/>
</dbReference>
<keyword evidence="7 12" id="KW-1133">Transmembrane helix</keyword>
<keyword evidence="5 12" id="KW-0812">Transmembrane</keyword>
<keyword evidence="6" id="KW-0769">Symport</keyword>
<evidence type="ECO:0000256" key="11">
    <source>
        <dbReference type="ARBA" id="ARBA00023201"/>
    </source>
</evidence>
<evidence type="ECO:0000256" key="12">
    <source>
        <dbReference type="SAM" id="Phobius"/>
    </source>
</evidence>
<protein>
    <submittedName>
        <fullName evidence="13">Uncharacterized protein</fullName>
    </submittedName>
</protein>
<evidence type="ECO:0000256" key="10">
    <source>
        <dbReference type="ARBA" id="ARBA00023136"/>
    </source>
</evidence>
<evidence type="ECO:0000256" key="3">
    <source>
        <dbReference type="ARBA" id="ARBA00022448"/>
    </source>
</evidence>
<dbReference type="InterPro" id="IPR050277">
    <property type="entry name" value="Sodium:Solute_Symporter"/>
</dbReference>